<dbReference type="InterPro" id="IPR026889">
    <property type="entry name" value="Zn_Tnp"/>
</dbReference>
<sequence>MLRLAEVVQRFQPHLPPLPPPLNKVCQQLLACRTPALGGFQLRCGECGEEVPLYHACRNRHCPRCQQQASELWQQRELANVVPAPYFHLVFTLPHELNGWVRLHPAVVYHALFRSVWDTLNTLGHDRKRLNGQLGMTAVLHTWGQNLSQHVHLHCLIPGGALDAAQQWHPAKSTYLFPIRVLSRLFRGKLVSRLREAAEGGQLPRITRPGEAKQLLGQLMRKDWVVYAKPCLHKAETVVQYLARYTRKIAISESRLLGITEETVSFRYQDYRDGQQKVMTLAGEEFLRRFLQHVLPAGFMRIRHYGWLANACRQTRLPQVREAIACYAPTLPTVADKPMEAIARFDGIPCPCCKTGMMRVRYPLPPQRLEYG</sequence>
<comment type="caution">
    <text evidence="3">The sequence shown here is derived from an EMBL/GenBank/DDBJ whole genome shotgun (WGS) entry which is preliminary data.</text>
</comment>
<dbReference type="GO" id="GO:0006313">
    <property type="term" value="P:DNA transposition"/>
    <property type="evidence" value="ECO:0007669"/>
    <property type="project" value="InterPro"/>
</dbReference>
<dbReference type="EMBL" id="MTEJ01000125">
    <property type="protein sequence ID" value="OQX10035.1"/>
    <property type="molecule type" value="Genomic_DNA"/>
</dbReference>
<dbReference type="Pfam" id="PF04986">
    <property type="entry name" value="Y2_Tnp"/>
    <property type="match status" value="1"/>
</dbReference>
<accession>A0A1Y1QNG8</accession>
<dbReference type="Pfam" id="PF14319">
    <property type="entry name" value="Zn_Tnp_IS91"/>
    <property type="match status" value="1"/>
</dbReference>
<dbReference type="GO" id="GO:0003677">
    <property type="term" value="F:DNA binding"/>
    <property type="evidence" value="ECO:0007669"/>
    <property type="project" value="InterPro"/>
</dbReference>
<organism evidence="3 4">
    <name type="scientific">Thiothrix lacustris</name>
    <dbReference type="NCBI Taxonomy" id="525917"/>
    <lineage>
        <taxon>Bacteria</taxon>
        <taxon>Pseudomonadati</taxon>
        <taxon>Pseudomonadota</taxon>
        <taxon>Gammaproteobacteria</taxon>
        <taxon>Thiotrichales</taxon>
        <taxon>Thiotrichaceae</taxon>
        <taxon>Thiothrix</taxon>
    </lineage>
</organism>
<dbReference type="AlphaFoldDB" id="A0A1Y1QNG8"/>
<protein>
    <submittedName>
        <fullName evidence="3">IS91 family transposase</fullName>
    </submittedName>
</protein>
<dbReference type="PANTHER" id="PTHR37023:SF1">
    <property type="entry name" value="ISSOD25 TRANSPOSASE TNPA_ISSOD25"/>
    <property type="match status" value="1"/>
</dbReference>
<dbReference type="InterPro" id="IPR007069">
    <property type="entry name" value="Transposase_32"/>
</dbReference>
<dbReference type="GO" id="GO:0004803">
    <property type="term" value="F:transposase activity"/>
    <property type="evidence" value="ECO:0007669"/>
    <property type="project" value="InterPro"/>
</dbReference>
<evidence type="ECO:0000313" key="4">
    <source>
        <dbReference type="Proteomes" id="UP000192491"/>
    </source>
</evidence>
<dbReference type="NCBIfam" id="NF033538">
    <property type="entry name" value="transpos_IS91"/>
    <property type="match status" value="1"/>
</dbReference>
<name>A0A1Y1QNG8_9GAMM</name>
<proteinExistence type="predicted"/>
<feature type="domain" description="Transposase IS801/IS1294" evidence="1">
    <location>
        <begin position="135"/>
        <end position="314"/>
    </location>
</feature>
<evidence type="ECO:0000259" key="1">
    <source>
        <dbReference type="Pfam" id="PF04986"/>
    </source>
</evidence>
<dbReference type="PANTHER" id="PTHR37023">
    <property type="entry name" value="TRANSPOSASE"/>
    <property type="match status" value="1"/>
</dbReference>
<evidence type="ECO:0000259" key="2">
    <source>
        <dbReference type="Pfam" id="PF14319"/>
    </source>
</evidence>
<reference evidence="3 4" key="1">
    <citation type="submission" date="2017-01" db="EMBL/GenBank/DDBJ databases">
        <title>Novel large sulfur bacteria in the metagenomes of groundwater-fed chemosynthetic microbial mats in the Lake Huron basin.</title>
        <authorList>
            <person name="Sharrar A.M."/>
            <person name="Flood B.E."/>
            <person name="Bailey J.V."/>
            <person name="Jones D.S."/>
            <person name="Biddanda B."/>
            <person name="Ruberg S.A."/>
            <person name="Marcus D.N."/>
            <person name="Dick G.J."/>
        </authorList>
    </citation>
    <scope>NUCLEOTIDE SEQUENCE [LARGE SCALE GENOMIC DNA]</scope>
    <source>
        <strain evidence="3">A8</strain>
    </source>
</reference>
<dbReference type="Proteomes" id="UP000192491">
    <property type="component" value="Unassembled WGS sequence"/>
</dbReference>
<evidence type="ECO:0000313" key="3">
    <source>
        <dbReference type="EMBL" id="OQX10035.1"/>
    </source>
</evidence>
<dbReference type="InterPro" id="IPR054832">
    <property type="entry name" value="transpos_IS91"/>
</dbReference>
<gene>
    <name evidence="3" type="ORF">BWK73_21270</name>
</gene>
<feature type="domain" description="Transposase zinc-binding" evidence="2">
    <location>
        <begin position="14"/>
        <end position="93"/>
    </location>
</feature>